<keyword evidence="2 3" id="KW-0040">ANK repeat</keyword>
<dbReference type="SUPFAM" id="SSF56112">
    <property type="entry name" value="Protein kinase-like (PK-like)"/>
    <property type="match status" value="2"/>
</dbReference>
<organism evidence="5 6">
    <name type="scientific">Phytophthora palmivora</name>
    <dbReference type="NCBI Taxonomy" id="4796"/>
    <lineage>
        <taxon>Eukaryota</taxon>
        <taxon>Sar</taxon>
        <taxon>Stramenopiles</taxon>
        <taxon>Oomycota</taxon>
        <taxon>Peronosporomycetes</taxon>
        <taxon>Peronosporales</taxon>
        <taxon>Peronosporaceae</taxon>
        <taxon>Phytophthora</taxon>
    </lineage>
</organism>
<evidence type="ECO:0000313" key="5">
    <source>
        <dbReference type="EMBL" id="POM80749.1"/>
    </source>
</evidence>
<comment type="caution">
    <text evidence="5">The sequence shown here is derived from an EMBL/GenBank/DDBJ whole genome shotgun (WGS) entry which is preliminary data.</text>
</comment>
<keyword evidence="5" id="KW-0808">Transferase</keyword>
<evidence type="ECO:0000259" key="4">
    <source>
        <dbReference type="PROSITE" id="PS50011"/>
    </source>
</evidence>
<keyword evidence="6" id="KW-1185">Reference proteome</keyword>
<dbReference type="InterPro" id="IPR002110">
    <property type="entry name" value="Ankyrin_rpt"/>
</dbReference>
<dbReference type="PROSITE" id="PS50011">
    <property type="entry name" value="PROTEIN_KINASE_DOM"/>
    <property type="match status" value="1"/>
</dbReference>
<dbReference type="InterPro" id="IPR036770">
    <property type="entry name" value="Ankyrin_rpt-contain_sf"/>
</dbReference>
<dbReference type="Gene3D" id="3.30.200.20">
    <property type="entry name" value="Phosphorylase Kinase, domain 1"/>
    <property type="match status" value="1"/>
</dbReference>
<dbReference type="InterPro" id="IPR000719">
    <property type="entry name" value="Prot_kinase_dom"/>
</dbReference>
<evidence type="ECO:0000256" key="2">
    <source>
        <dbReference type="ARBA" id="ARBA00023043"/>
    </source>
</evidence>
<dbReference type="Proteomes" id="UP000237271">
    <property type="component" value="Unassembled WGS sequence"/>
</dbReference>
<name>A0A2P4YSK1_9STRA</name>
<dbReference type="GO" id="GO:0005524">
    <property type="term" value="F:ATP binding"/>
    <property type="evidence" value="ECO:0007669"/>
    <property type="project" value="InterPro"/>
</dbReference>
<feature type="repeat" description="ANK" evidence="3">
    <location>
        <begin position="34"/>
        <end position="67"/>
    </location>
</feature>
<dbReference type="PANTHER" id="PTHR24173:SF74">
    <property type="entry name" value="ANKYRIN REPEAT DOMAIN-CONTAINING PROTEIN 16"/>
    <property type="match status" value="1"/>
</dbReference>
<accession>A0A2P4YSK1</accession>
<keyword evidence="1" id="KW-0677">Repeat</keyword>
<keyword evidence="5" id="KW-0723">Serine/threonine-protein kinase</keyword>
<sequence>MWTALIVAAKEGHRDVVRFLVNDDKADVNAKDKYGWTALIGAAKEGHYDIVRFLVNDGGADVNIKNNKGWTALMGAAKEGHPADRGHDDIVRLLTPFVLPDGQSSNSDTVQTVGHNLLGFDRSPSCFISPSEVELSKFCEQGNIGGNFQAKWLDADAVVKLFIPDASHSTFEQEAHVWQQLRHPNVLKLYGVCKAGRAVNFFVCEYASHGSRELVWRMCCQNPHQRASLSSIVYELERLSIDESSDSSHTELEPTNSLDDYLSGEAKELWVSLQTHINKCDNVGHWKLFDKLEHVYNRLRESEQSERLLGQFYSLLIDTYRTVKMTPEETQALRLTSTRATRTSMYSFNWRVDALLKALGESTSEDMETLGQQQRCEQSTAFVSGITDIVLLLQSLKSVEEKAAFLRTLKAEVENPQDKYTEEQLDVIKKTCKEIENKLEGKGDVAKFTPDWFIPWYELILDRGAHLGAGGDAVKSSDLHTKIEVNVGDPTMDDEVCIKEGGSLFAEDVEDQMDVIPEVTPTTDEVKVDRAMFCREADIWFGLSHPHVVRLFGACHIVKPFFVCEPPTCGTLDNYLRQHPDELWIKLHEAALGVQYLHARDVVHGHE</sequence>
<dbReference type="InterPro" id="IPR011009">
    <property type="entry name" value="Kinase-like_dom_sf"/>
</dbReference>
<dbReference type="OrthoDB" id="111909at2759"/>
<evidence type="ECO:0000313" key="6">
    <source>
        <dbReference type="Proteomes" id="UP000237271"/>
    </source>
</evidence>
<dbReference type="InterPro" id="IPR001245">
    <property type="entry name" value="Ser-Thr/Tyr_kinase_cat_dom"/>
</dbReference>
<dbReference type="Gene3D" id="1.25.40.20">
    <property type="entry name" value="Ankyrin repeat-containing domain"/>
    <property type="match status" value="2"/>
</dbReference>
<dbReference type="AlphaFoldDB" id="A0A2P4YSK1"/>
<dbReference type="EMBL" id="NCKW01000302">
    <property type="protein sequence ID" value="POM80749.1"/>
    <property type="molecule type" value="Genomic_DNA"/>
</dbReference>
<proteinExistence type="predicted"/>
<gene>
    <name evidence="5" type="ORF">PHPALM_1373</name>
</gene>
<dbReference type="PANTHER" id="PTHR24173">
    <property type="entry name" value="ANKYRIN REPEAT CONTAINING"/>
    <property type="match status" value="1"/>
</dbReference>
<protein>
    <submittedName>
        <fullName evidence="5">Serine/threonine protein Kinase</fullName>
    </submittedName>
</protein>
<evidence type="ECO:0000256" key="3">
    <source>
        <dbReference type="PROSITE-ProRule" id="PRU00023"/>
    </source>
</evidence>
<dbReference type="PROSITE" id="PS50088">
    <property type="entry name" value="ANK_REPEAT"/>
    <property type="match status" value="1"/>
</dbReference>
<dbReference type="GO" id="GO:0004674">
    <property type="term" value="F:protein serine/threonine kinase activity"/>
    <property type="evidence" value="ECO:0007669"/>
    <property type="project" value="UniProtKB-KW"/>
</dbReference>
<keyword evidence="5" id="KW-0418">Kinase</keyword>
<reference evidence="5 6" key="1">
    <citation type="journal article" date="2017" name="Genome Biol. Evol.">
        <title>Phytophthora megakarya and P. palmivora, closely related causal agents of cacao black pod rot, underwent increases in genome sizes and gene numbers by different mechanisms.</title>
        <authorList>
            <person name="Ali S.S."/>
            <person name="Shao J."/>
            <person name="Lary D.J."/>
            <person name="Kronmiller B."/>
            <person name="Shen D."/>
            <person name="Strem M.D."/>
            <person name="Amoako-Attah I."/>
            <person name="Akrofi A.Y."/>
            <person name="Begoude B.A."/>
            <person name="Ten Hoopen G.M."/>
            <person name="Coulibaly K."/>
            <person name="Kebe B.I."/>
            <person name="Melnick R.L."/>
            <person name="Guiltinan M.J."/>
            <person name="Tyler B.M."/>
            <person name="Meinhardt L.W."/>
            <person name="Bailey B.A."/>
        </authorList>
    </citation>
    <scope>NUCLEOTIDE SEQUENCE [LARGE SCALE GENOMIC DNA]</scope>
    <source>
        <strain evidence="6">sbr112.9</strain>
    </source>
</reference>
<dbReference type="Gene3D" id="1.10.510.10">
    <property type="entry name" value="Transferase(Phosphotransferase) domain 1"/>
    <property type="match status" value="1"/>
</dbReference>
<evidence type="ECO:0000256" key="1">
    <source>
        <dbReference type="ARBA" id="ARBA00022737"/>
    </source>
</evidence>
<dbReference type="Pfam" id="PF07714">
    <property type="entry name" value="PK_Tyr_Ser-Thr"/>
    <property type="match status" value="2"/>
</dbReference>
<dbReference type="PROSITE" id="PS50297">
    <property type="entry name" value="ANK_REP_REGION"/>
    <property type="match status" value="1"/>
</dbReference>
<feature type="domain" description="Protein kinase" evidence="4">
    <location>
        <begin position="461"/>
        <end position="607"/>
    </location>
</feature>
<dbReference type="Pfam" id="PF12796">
    <property type="entry name" value="Ank_2"/>
    <property type="match status" value="1"/>
</dbReference>
<dbReference type="SMART" id="SM00248">
    <property type="entry name" value="ANK"/>
    <property type="match status" value="3"/>
</dbReference>
<dbReference type="SUPFAM" id="SSF48403">
    <property type="entry name" value="Ankyrin repeat"/>
    <property type="match status" value="1"/>
</dbReference>